<dbReference type="GO" id="GO:0016491">
    <property type="term" value="F:oxidoreductase activity"/>
    <property type="evidence" value="ECO:0007669"/>
    <property type="project" value="UniProtKB-KW"/>
</dbReference>
<keyword evidence="2" id="KW-0479">Metal-binding</keyword>
<dbReference type="Gene3D" id="2.60.40.420">
    <property type="entry name" value="Cupredoxins - blue copper proteins"/>
    <property type="match status" value="2"/>
</dbReference>
<organism evidence="8 9">
    <name type="scientific">Parathielavia appendiculata</name>
    <dbReference type="NCBI Taxonomy" id="2587402"/>
    <lineage>
        <taxon>Eukaryota</taxon>
        <taxon>Fungi</taxon>
        <taxon>Dikarya</taxon>
        <taxon>Ascomycota</taxon>
        <taxon>Pezizomycotina</taxon>
        <taxon>Sordariomycetes</taxon>
        <taxon>Sordariomycetidae</taxon>
        <taxon>Sordariales</taxon>
        <taxon>Chaetomiaceae</taxon>
        <taxon>Parathielavia</taxon>
    </lineage>
</organism>
<reference evidence="8" key="1">
    <citation type="journal article" date="2023" name="Mol. Phylogenet. Evol.">
        <title>Genome-scale phylogeny and comparative genomics of the fungal order Sordariales.</title>
        <authorList>
            <person name="Hensen N."/>
            <person name="Bonometti L."/>
            <person name="Westerberg I."/>
            <person name="Brannstrom I.O."/>
            <person name="Guillou S."/>
            <person name="Cros-Aarteil S."/>
            <person name="Calhoun S."/>
            <person name="Haridas S."/>
            <person name="Kuo A."/>
            <person name="Mondo S."/>
            <person name="Pangilinan J."/>
            <person name="Riley R."/>
            <person name="LaButti K."/>
            <person name="Andreopoulos B."/>
            <person name="Lipzen A."/>
            <person name="Chen C."/>
            <person name="Yan M."/>
            <person name="Daum C."/>
            <person name="Ng V."/>
            <person name="Clum A."/>
            <person name="Steindorff A."/>
            <person name="Ohm R.A."/>
            <person name="Martin F."/>
            <person name="Silar P."/>
            <person name="Natvig D.O."/>
            <person name="Lalanne C."/>
            <person name="Gautier V."/>
            <person name="Ament-Velasquez S.L."/>
            <person name="Kruys A."/>
            <person name="Hutchinson M.I."/>
            <person name="Powell A.J."/>
            <person name="Barry K."/>
            <person name="Miller A.N."/>
            <person name="Grigoriev I.V."/>
            <person name="Debuchy R."/>
            <person name="Gladieux P."/>
            <person name="Hiltunen Thoren M."/>
            <person name="Johannesson H."/>
        </authorList>
    </citation>
    <scope>NUCLEOTIDE SEQUENCE</scope>
    <source>
        <strain evidence="8">CBS 731.68</strain>
    </source>
</reference>
<keyword evidence="4" id="KW-0186">Copper</keyword>
<dbReference type="SUPFAM" id="SSF49503">
    <property type="entry name" value="Cupredoxins"/>
    <property type="match status" value="2"/>
</dbReference>
<dbReference type="PANTHER" id="PTHR11709:SF488">
    <property type="entry name" value="LACCASE-RELATED"/>
    <property type="match status" value="1"/>
</dbReference>
<dbReference type="PANTHER" id="PTHR11709">
    <property type="entry name" value="MULTI-COPPER OXIDASE"/>
    <property type="match status" value="1"/>
</dbReference>
<dbReference type="RefSeq" id="XP_062644515.1">
    <property type="nucleotide sequence ID" value="XM_062793533.1"/>
</dbReference>
<evidence type="ECO:0000259" key="6">
    <source>
        <dbReference type="Pfam" id="PF00394"/>
    </source>
</evidence>
<dbReference type="InterPro" id="IPR008972">
    <property type="entry name" value="Cupredoxin"/>
</dbReference>
<evidence type="ECO:0000256" key="1">
    <source>
        <dbReference type="ARBA" id="ARBA00010609"/>
    </source>
</evidence>
<accession>A0AAN6Z1N8</accession>
<dbReference type="EMBL" id="MU853236">
    <property type="protein sequence ID" value="KAK4120744.1"/>
    <property type="molecule type" value="Genomic_DNA"/>
</dbReference>
<keyword evidence="3" id="KW-0560">Oxidoreductase</keyword>
<dbReference type="Pfam" id="PF00394">
    <property type="entry name" value="Cu-oxidase"/>
    <property type="match status" value="1"/>
</dbReference>
<keyword evidence="9" id="KW-1185">Reference proteome</keyword>
<evidence type="ECO:0000313" key="8">
    <source>
        <dbReference type="EMBL" id="KAK4120744.1"/>
    </source>
</evidence>
<dbReference type="GO" id="GO:0005507">
    <property type="term" value="F:copper ion binding"/>
    <property type="evidence" value="ECO:0007669"/>
    <property type="project" value="InterPro"/>
</dbReference>
<keyword evidence="5" id="KW-0325">Glycoprotein</keyword>
<feature type="domain" description="Plastocyanin-like" evidence="6">
    <location>
        <begin position="101"/>
        <end position="309"/>
    </location>
</feature>
<evidence type="ECO:0000313" key="9">
    <source>
        <dbReference type="Proteomes" id="UP001302602"/>
    </source>
</evidence>
<comment type="caution">
    <text evidence="8">The sequence shown here is derived from an EMBL/GenBank/DDBJ whole genome shotgun (WGS) entry which is preliminary data.</text>
</comment>
<comment type="similarity">
    <text evidence="1">Belongs to the multicopper oxidase family.</text>
</comment>
<gene>
    <name evidence="8" type="ORF">N657DRAFT_648525</name>
</gene>
<evidence type="ECO:0000259" key="7">
    <source>
        <dbReference type="Pfam" id="PF07732"/>
    </source>
</evidence>
<name>A0AAN6Z1N8_9PEZI</name>
<dbReference type="InterPro" id="IPR045087">
    <property type="entry name" value="Cu-oxidase_fam"/>
</dbReference>
<dbReference type="AlphaFoldDB" id="A0AAN6Z1N8"/>
<evidence type="ECO:0000256" key="2">
    <source>
        <dbReference type="ARBA" id="ARBA00022723"/>
    </source>
</evidence>
<evidence type="ECO:0000256" key="3">
    <source>
        <dbReference type="ARBA" id="ARBA00023002"/>
    </source>
</evidence>
<evidence type="ECO:0000256" key="5">
    <source>
        <dbReference type="ARBA" id="ARBA00023180"/>
    </source>
</evidence>
<dbReference type="InterPro" id="IPR001117">
    <property type="entry name" value="Cu-oxidase_2nd"/>
</dbReference>
<protein>
    <submittedName>
        <fullName evidence="8">Multicopper oxidase</fullName>
    </submittedName>
</protein>
<reference evidence="8" key="2">
    <citation type="submission" date="2023-05" db="EMBL/GenBank/DDBJ databases">
        <authorList>
            <consortium name="Lawrence Berkeley National Laboratory"/>
            <person name="Steindorff A."/>
            <person name="Hensen N."/>
            <person name="Bonometti L."/>
            <person name="Westerberg I."/>
            <person name="Brannstrom I.O."/>
            <person name="Guillou S."/>
            <person name="Cros-Aarteil S."/>
            <person name="Calhoun S."/>
            <person name="Haridas S."/>
            <person name="Kuo A."/>
            <person name="Mondo S."/>
            <person name="Pangilinan J."/>
            <person name="Riley R."/>
            <person name="Labutti K."/>
            <person name="Andreopoulos B."/>
            <person name="Lipzen A."/>
            <person name="Chen C."/>
            <person name="Yanf M."/>
            <person name="Daum C."/>
            <person name="Ng V."/>
            <person name="Clum A."/>
            <person name="Ohm R."/>
            <person name="Martin F."/>
            <person name="Silar P."/>
            <person name="Natvig D."/>
            <person name="Lalanne C."/>
            <person name="Gautier V."/>
            <person name="Ament-Velasquez S.L."/>
            <person name="Kruys A."/>
            <person name="Hutchinson M.I."/>
            <person name="Powell A.J."/>
            <person name="Barry K."/>
            <person name="Miller A.N."/>
            <person name="Grigoriev I.V."/>
            <person name="Debuchy R."/>
            <person name="Gladieux P."/>
            <person name="Thoren M.H."/>
            <person name="Johannesson H."/>
        </authorList>
    </citation>
    <scope>NUCLEOTIDE SEQUENCE</scope>
    <source>
        <strain evidence="8">CBS 731.68</strain>
    </source>
</reference>
<evidence type="ECO:0000256" key="4">
    <source>
        <dbReference type="ARBA" id="ARBA00023008"/>
    </source>
</evidence>
<sequence length="367" mass="39552">MPLNATVHFHGIEMHLTPWSDGVPGVTQRHIQPGNSFNYKWTATQYGSYWYHGHQSGQLDDGLYGAIIIRPGKDQPTPFSLITTDKNALKAIERAAAGSQPLMVFDFRHMPSQDIAVITKAAGIELPCYDSLLFNGKGSVDCWSPEYIAFVLTSDQKTYLGLGNATSFTAKGCLPGKVIADVIAAGYPTNLSAVPSDIFDTCTPSNGTKEVITVTKKPGDHEKWVALDVIGTFGLVTVSFSIDGLSMYIYAVDGEYIKPQLVEAITVTNGDRYSVLVRLTEAQPGDYPIRIASVATAQLLAASATLSYHVETRGDAQNIPSPTRYIQDNGLPTSSSVTCRNEAALMAAFNGPRWLIGASTATPSLHT</sequence>
<feature type="domain" description="Plastocyanin-like" evidence="7">
    <location>
        <begin position="4"/>
        <end position="72"/>
    </location>
</feature>
<dbReference type="Pfam" id="PF07732">
    <property type="entry name" value="Cu-oxidase_3"/>
    <property type="match status" value="1"/>
</dbReference>
<proteinExistence type="inferred from homology"/>
<dbReference type="CDD" id="cd13876">
    <property type="entry name" value="CuRO_2_Abr2_like"/>
    <property type="match status" value="1"/>
</dbReference>
<dbReference type="GeneID" id="87830302"/>
<dbReference type="Proteomes" id="UP001302602">
    <property type="component" value="Unassembled WGS sequence"/>
</dbReference>
<dbReference type="InterPro" id="IPR011707">
    <property type="entry name" value="Cu-oxidase-like_N"/>
</dbReference>